<evidence type="ECO:0000256" key="12">
    <source>
        <dbReference type="ARBA" id="ARBA00022763"/>
    </source>
</evidence>
<dbReference type="Proteomes" id="UP000672032">
    <property type="component" value="Chromosome 8"/>
</dbReference>
<keyword evidence="13" id="KW-0418">Kinase</keyword>
<dbReference type="Pfam" id="PF11640">
    <property type="entry name" value="TAN"/>
    <property type="match status" value="1"/>
</dbReference>
<evidence type="ECO:0000256" key="26">
    <source>
        <dbReference type="SAM" id="MobiDB-lite"/>
    </source>
</evidence>
<keyword evidence="15" id="KW-0156">Chromatin regulator</keyword>
<evidence type="ECO:0000256" key="2">
    <source>
        <dbReference type="ARBA" id="ARBA00004574"/>
    </source>
</evidence>
<keyword evidence="10" id="KW-0808">Transferase</keyword>
<reference evidence="30" key="1">
    <citation type="submission" date="2020-10" db="EMBL/GenBank/DDBJ databases">
        <title>Genome Sequence of Monilinia vaccinii-corymbosi Sheds Light on Mummy Berry Disease Infection of Blueberry and Mating Type.</title>
        <authorList>
            <person name="Yow A.G."/>
            <person name="Zhang Y."/>
            <person name="Bansal K."/>
            <person name="Eacker S.M."/>
            <person name="Sullivan S."/>
            <person name="Liachko I."/>
            <person name="Cubeta M.A."/>
            <person name="Rollins J.A."/>
            <person name="Ashrafi H."/>
        </authorList>
    </citation>
    <scope>NUCLEOTIDE SEQUENCE</scope>
    <source>
        <strain evidence="30">RL-1</strain>
    </source>
</reference>
<keyword evidence="17" id="KW-0539">Nucleus</keyword>
<keyword evidence="11" id="KW-0547">Nucleotide-binding</keyword>
<keyword evidence="25" id="KW-0175">Coiled coil</keyword>
<dbReference type="InterPro" id="IPR018936">
    <property type="entry name" value="PI3/4_kinase_CS"/>
</dbReference>
<dbReference type="CDD" id="cd05171">
    <property type="entry name" value="PIKKc_ATM"/>
    <property type="match status" value="1"/>
</dbReference>
<evidence type="ECO:0000256" key="25">
    <source>
        <dbReference type="SAM" id="Coils"/>
    </source>
</evidence>
<comment type="subunit">
    <text evidence="4">Associates with DNA double-strand breaks.</text>
</comment>
<evidence type="ECO:0000256" key="17">
    <source>
        <dbReference type="ARBA" id="ARBA00023242"/>
    </source>
</evidence>
<accession>A0A8A3PQH7</accession>
<dbReference type="EC" id="2.7.11.1" evidence="5"/>
<evidence type="ECO:0000256" key="23">
    <source>
        <dbReference type="ARBA" id="ARBA00047899"/>
    </source>
</evidence>
<keyword evidence="9" id="KW-0723">Serine/threonine-protein kinase</keyword>
<comment type="catalytic activity">
    <reaction evidence="23">
        <text>L-threonyl-[protein] + ATP = O-phospho-L-threonyl-[protein] + ADP + H(+)</text>
        <dbReference type="Rhea" id="RHEA:46608"/>
        <dbReference type="Rhea" id="RHEA-COMP:11060"/>
        <dbReference type="Rhea" id="RHEA-COMP:11605"/>
        <dbReference type="ChEBI" id="CHEBI:15378"/>
        <dbReference type="ChEBI" id="CHEBI:30013"/>
        <dbReference type="ChEBI" id="CHEBI:30616"/>
        <dbReference type="ChEBI" id="CHEBI:61977"/>
        <dbReference type="ChEBI" id="CHEBI:456216"/>
        <dbReference type="EC" id="2.7.11.1"/>
    </reaction>
</comment>
<sequence>MSPAYRGREVTLNEIEGNGYPRLSVFNAEVKQISGILKSRKGETTKCLKDIKDIFHGIHKADNVDQLHDDTYHKLFEILFEIVIEEKRKYLVSAKSKKLSATRLELCAKSIYSIVEAGVYKFKKRTVNALITHIVDTIPTSTGDYFQLIATDYLKALCYLLEQPAIAGGLRDFRSELIDFSICGIELYLGNTDGDPLLSDNGSSHPSLPKSSSGMGSIPKVPNSVSRPNAEGLCQILFSLFSTTSNPSFPALERAAAIMIRLLQYQNSNVSKLHQVVFSVLNIALSFFGEHHTSFSFSIGRELLPLICQLWQGNPKDEMINSVRDEMLIGLYHIHLHLESYIMNNEDVELHSNINDLLDALRGDYSRRADRDQLQLDDLEILDLSSRQMSCDPFRLHCFRLRSHNNRMAERSWANLLAMAILERLVRVKEHMHQVKAKPGDDLDIYPRKRQRVSGSSERLLDPLKSGDQNIRLAGLQLIPFVLQDCKLPASSLKELLYHLGNCALDKRSNIASWALLGIASCTYQVCATEKSLIDWKQIWHSGAKSLTFAGTCRTAALALHAIHAKNLVDYRDIEDNINAIIAAADISGPPVLCDSSIFLVSHLLQVKVSEAPGASLVACQHVIRWVFGRWNPADRLFIARYGNHLRPSYFVALLRTSLGLPRLPIYSNSRHIGGPLSQAWQYHLDGEKVLRYLLLLDDSAPIQADFVCRSCPKSNTDYDVIFQVDSAHFSSTRKLILEFLLSKYSELLQIWRNFNTERAPQVSNDMYRGSLNTCITGILLLPHFANADSEQLSLLREDLRDLSDELLEFLRRSDARDFQATQEFIDTLLQTIQPHIPPCDSAQFRHAAEQNSQLLQFLSLVMGEIKRHRLGPEALSALDDPMDIDDEFSTQRSHLGMEAQKLNIPRRAMALEMSSSSFYLDTIGRLMLAADMHESPESCTVPTSFIDELISMKDEEILSCRPLMRDVLQSDLVLDETDAYHLLQRVGGILSSAEFMTSEVAMCACLDVLIGLLPIWSVEEDNSFGVHAKQLYDFLITRIQNSKASTTVQLGIVSLLRQLLRTNQNYGNAPSRPSPRTSLLELLEKGSASTQFFIGDQLSEIFELFTLKEHDKIFVDVLQLLPSDPESLEGIALRLYVLAKLASRWSTLLRRCIYHIFETPGRILGSVKHAARCLANVASALSLQSPQELFALFAPQILYTWLEIETMDDIPYQIFGFANLSDLLAFAQEEASALMMMRGHDTQVDHLAELLKIPADYLLQKCFAKVMAYCVANDIPPSSDKKHISGETRLKKRLGQELFLECVNLHFADILATLFNIIDQEQHLEKSFAKDESLVYAANIMDKIKSLSSSEVTLPPNQQPTFKARYLSYEIKHLCARTVHEASDIYTPSLVAFIARKLLKTIHPALGSLHACSVLRKLRVLISLAGNAVTQGYPLEMLLRSVRPFIENPECADDAIGILQYLLSQGLEYLKSSPPFVASITLSILGSLRVFMQERRSNTTQESQHQATMSKAQRFHLWVGKYAFNYESPALMGSLSTSFKCLVASAQEARAIGNTERGTVESTLLDQLLEDEKNGGALLTLPARKLALSMLCSEFQHPTSFRNDIYGGDAAAVGRAAVVWKSCRGNSSNKQYMSWAARVLGRAFAATGHVHHELLQESTLSKMKALKASSKVSLQSRECILSILQSLILGDGRLAVGIAETALRVIITTSDEQILEIGRQSLSPPVFEASAWNPYPVPPCEIAEPVDDVVSLRDHLEADSISSSNWLRDLSIALVRAVPQDPILCALAPVLRGVPEFADQAFPFILHLVLSTDIPAQKNNRDQISNAFAVWFSKSQSVEKNNLKTLINSILYLRTQPLPHEKSSADRLHWLNLDYLKVATAAINCGMFKTALIFVEEHQSIPVKSSRRSSMMNDGSEAPKIPTDLLLAIFENIDDPDLYYGVQQTASLSTILARLEYERDGFKSLAFRGAQYDSHVKQQDPRAAQDAQSLVKALDMLSLSGLSHSLLQAHQNSGKAGTSLDSMFRTARKLEQWDLPVPASNNHSVTIYKAFQAAHFATSRGTFMKAINEGLEGTMERLVRDDLSASALHESLRTLAALSEMDEVLSSQGSEEFQEILFRFQERSEWMKTGRFDDISQMISCRRTTLSILSQQPRLRDILNLCSQDTRLVEVHIALMASSLNRAHGALQESLSIATSLIDLIAPCQSLGLKIEAAVHMETADTLWAQGEMTSSIGMLRALDNANFLEAQTISVGRPDLLSKIGHQVSEARLEKPDRIIEKYLKPALKDLKMSAGNDAAKVFHQFAVFCDDQLQDPDSLEDLERMKKLSEMRSSDVADFEELLRKATSSAERARHAAHLKKAKAWLALDEREYRRHCSSRDELLCQCLENHLLALGASDNHDSNALRFTALWLEHSAEDFANEAVAKVLPKVPSRKFATLMNQLSSRLLGNDSRFQQLLFGLVLRICTDHPYHGMYQIYAGSHSRPNIKDEIAVSRNKATLKVSEQLRRADKSQAIWAALGAVIQPYTQLAGEKDEQKYKTGKKLSIKDSPAGAKLIRVLGKHSIPPPTMQIDLRADKNYSKVPKMVRFESQMSIASGVSAPKIITAIADNGARYKQLVKGGNDDLRQDAIMEQVFAQVSELLKTNRATRQRNLSIRTYKVLPLTSIAGVIEFVQNTIPLHDYLMPAHERFYPKDLKGGICRKEIVEVQAQSTEARVKKFRWVTDRFHPVMRYFFTENFNDPDEWFTKRLAYTRSTAAISILGHVLGLGDRHGHNILLDFESGEVVHIDLGVAFEMGRVLPVPELVPFRLTRDIVDGMGITKTEGVFRRCCEFTLSALRKEAQSIMAILDVLRYDPLYSWSISPVRLAKLQVAQSVAPEPGMGHERDAVKQAINQPSEADKALTVVKKKLSKTLSVEATVNDLINQASDEKHLAVLYSGWAAYA</sequence>
<keyword evidence="8" id="KW-0158">Chromosome</keyword>
<evidence type="ECO:0000256" key="3">
    <source>
        <dbReference type="ARBA" id="ARBA00010769"/>
    </source>
</evidence>
<evidence type="ECO:0000256" key="10">
    <source>
        <dbReference type="ARBA" id="ARBA00022679"/>
    </source>
</evidence>
<evidence type="ECO:0000256" key="21">
    <source>
        <dbReference type="ARBA" id="ARBA00031460"/>
    </source>
</evidence>
<dbReference type="InterPro" id="IPR044107">
    <property type="entry name" value="PIKKc_ATM"/>
</dbReference>
<evidence type="ECO:0000256" key="15">
    <source>
        <dbReference type="ARBA" id="ARBA00022853"/>
    </source>
</evidence>
<dbReference type="OrthoDB" id="381190at2759"/>
<evidence type="ECO:0000256" key="8">
    <source>
        <dbReference type="ARBA" id="ARBA00022454"/>
    </source>
</evidence>
<feature type="domain" description="PI3K/PI4K catalytic" evidence="27">
    <location>
        <begin position="2615"/>
        <end position="2915"/>
    </location>
</feature>
<evidence type="ECO:0000256" key="22">
    <source>
        <dbReference type="ARBA" id="ARBA00032467"/>
    </source>
</evidence>
<dbReference type="PROSITE" id="PS00916">
    <property type="entry name" value="PI3_4_KINASE_2"/>
    <property type="match status" value="1"/>
</dbReference>
<dbReference type="EMBL" id="CP063412">
    <property type="protein sequence ID" value="QSZ37144.1"/>
    <property type="molecule type" value="Genomic_DNA"/>
</dbReference>
<dbReference type="Gene3D" id="1.10.1070.11">
    <property type="entry name" value="Phosphatidylinositol 3-/4-kinase, catalytic domain"/>
    <property type="match status" value="1"/>
</dbReference>
<dbReference type="PROSITE" id="PS00915">
    <property type="entry name" value="PI3_4_KINASE_1"/>
    <property type="match status" value="1"/>
</dbReference>
<evidence type="ECO:0000313" key="31">
    <source>
        <dbReference type="Proteomes" id="UP000672032"/>
    </source>
</evidence>
<evidence type="ECO:0000313" key="30">
    <source>
        <dbReference type="EMBL" id="QSZ37144.1"/>
    </source>
</evidence>
<dbReference type="SMART" id="SM01343">
    <property type="entry name" value="FATC"/>
    <property type="match status" value="1"/>
</dbReference>
<keyword evidence="31" id="KW-1185">Reference proteome</keyword>
<dbReference type="SUPFAM" id="SSF56112">
    <property type="entry name" value="Protein kinase-like (PK-like)"/>
    <property type="match status" value="1"/>
</dbReference>
<comment type="function">
    <text evidence="18">Serine/threonine protein kinase which activates checkpoint signaling upon genotoxic stresses such as ionizing radiation (IR), ultraviolet light (UV), or DNA replication stalling, thereby acting as a DNA damage sensor. Recognizes the substrate consensus sequence [ST]-Q. Phosphorylates histone H2A to form H2AS128ph (gamma-H2A) at sites of DNA damage, involved in the regulation of DNA damage response mechanism. Required for the control of telomere length and genome stability.</text>
</comment>
<evidence type="ECO:0000259" key="28">
    <source>
        <dbReference type="SMART" id="SM01342"/>
    </source>
</evidence>
<evidence type="ECO:0000256" key="5">
    <source>
        <dbReference type="ARBA" id="ARBA00012513"/>
    </source>
</evidence>
<dbReference type="InterPro" id="IPR003152">
    <property type="entry name" value="FATC_dom"/>
</dbReference>
<dbReference type="InterPro" id="IPR038980">
    <property type="entry name" value="ATM_plant"/>
</dbReference>
<dbReference type="GO" id="GO:0005524">
    <property type="term" value="F:ATP binding"/>
    <property type="evidence" value="ECO:0007669"/>
    <property type="project" value="UniProtKB-KW"/>
</dbReference>
<dbReference type="Gene3D" id="3.30.1010.10">
    <property type="entry name" value="Phosphatidylinositol 3-kinase Catalytic Subunit, Chain A, domain 4"/>
    <property type="match status" value="1"/>
</dbReference>
<comment type="catalytic activity">
    <reaction evidence="24">
        <text>L-seryl-[protein] + ATP = O-phospho-L-seryl-[protein] + ADP + H(+)</text>
        <dbReference type="Rhea" id="RHEA:17989"/>
        <dbReference type="Rhea" id="RHEA-COMP:9863"/>
        <dbReference type="Rhea" id="RHEA-COMP:11604"/>
        <dbReference type="ChEBI" id="CHEBI:15378"/>
        <dbReference type="ChEBI" id="CHEBI:29999"/>
        <dbReference type="ChEBI" id="CHEBI:30616"/>
        <dbReference type="ChEBI" id="CHEBI:83421"/>
        <dbReference type="ChEBI" id="CHEBI:456216"/>
        <dbReference type="EC" id="2.7.11.1"/>
    </reaction>
</comment>
<organism evidence="30 31">
    <name type="scientific">Monilinia vaccinii-corymbosi</name>
    <dbReference type="NCBI Taxonomy" id="61207"/>
    <lineage>
        <taxon>Eukaryota</taxon>
        <taxon>Fungi</taxon>
        <taxon>Dikarya</taxon>
        <taxon>Ascomycota</taxon>
        <taxon>Pezizomycotina</taxon>
        <taxon>Leotiomycetes</taxon>
        <taxon>Helotiales</taxon>
        <taxon>Sclerotiniaceae</taxon>
        <taxon>Monilinia</taxon>
    </lineage>
</organism>
<dbReference type="InterPro" id="IPR000403">
    <property type="entry name" value="PI3/4_kinase_cat_dom"/>
</dbReference>
<feature type="coiled-coil region" evidence="25">
    <location>
        <begin position="786"/>
        <end position="813"/>
    </location>
</feature>
<keyword evidence="14" id="KW-0067">ATP-binding</keyword>
<evidence type="ECO:0000256" key="18">
    <source>
        <dbReference type="ARBA" id="ARBA00025079"/>
    </source>
</evidence>
<evidence type="ECO:0000256" key="9">
    <source>
        <dbReference type="ARBA" id="ARBA00022527"/>
    </source>
</evidence>
<feature type="domain" description="Telomere-length maintenance and DNA damage repair" evidence="28">
    <location>
        <begin position="27"/>
        <end position="177"/>
    </location>
</feature>
<dbReference type="Pfam" id="PF00454">
    <property type="entry name" value="PI3_PI4_kinase"/>
    <property type="match status" value="1"/>
</dbReference>
<evidence type="ECO:0000256" key="6">
    <source>
        <dbReference type="ARBA" id="ARBA00014619"/>
    </source>
</evidence>
<evidence type="ECO:0000259" key="29">
    <source>
        <dbReference type="SMART" id="SM01343"/>
    </source>
</evidence>
<evidence type="ECO:0000256" key="1">
    <source>
        <dbReference type="ARBA" id="ARBA00004123"/>
    </source>
</evidence>
<dbReference type="GO" id="GO:0000781">
    <property type="term" value="C:chromosome, telomeric region"/>
    <property type="evidence" value="ECO:0007669"/>
    <property type="project" value="UniProtKB-SubCell"/>
</dbReference>
<dbReference type="GO" id="GO:0005634">
    <property type="term" value="C:nucleus"/>
    <property type="evidence" value="ECO:0007669"/>
    <property type="project" value="UniProtKB-SubCell"/>
</dbReference>
<evidence type="ECO:0000256" key="24">
    <source>
        <dbReference type="ARBA" id="ARBA00048679"/>
    </source>
</evidence>
<evidence type="ECO:0000256" key="19">
    <source>
        <dbReference type="ARBA" id="ARBA00030020"/>
    </source>
</evidence>
<dbReference type="InterPro" id="IPR021668">
    <property type="entry name" value="TAN"/>
</dbReference>
<dbReference type="PANTHER" id="PTHR37079">
    <property type="entry name" value="SERINE/THREONINE-PROTEIN KINASE ATM"/>
    <property type="match status" value="1"/>
</dbReference>
<dbReference type="InterPro" id="IPR036940">
    <property type="entry name" value="PI3/4_kinase_cat_sf"/>
</dbReference>
<evidence type="ECO:0000256" key="20">
    <source>
        <dbReference type="ARBA" id="ARBA00030222"/>
    </source>
</evidence>
<dbReference type="GO" id="GO:0004674">
    <property type="term" value="F:protein serine/threonine kinase activity"/>
    <property type="evidence" value="ECO:0007669"/>
    <property type="project" value="UniProtKB-KW"/>
</dbReference>
<dbReference type="InterPro" id="IPR016024">
    <property type="entry name" value="ARM-type_fold"/>
</dbReference>
<protein>
    <recommendedName>
        <fullName evidence="6">Serine/threonine-protein kinase TEL1</fullName>
        <ecNumber evidence="5">2.7.11.1</ecNumber>
    </recommendedName>
    <alternativeName>
        <fullName evidence="19">ATM homolog</fullName>
    </alternativeName>
    <alternativeName>
        <fullName evidence="21 22">DNA-damage checkpoint kinase TEL1</fullName>
    </alternativeName>
    <alternativeName>
        <fullName evidence="7">Serine/threonine-protein kinase tel1</fullName>
    </alternativeName>
    <alternativeName>
        <fullName evidence="20">Telomere length regulation protein 1</fullName>
    </alternativeName>
</protein>
<gene>
    <name evidence="30" type="ORF">DSL72_009238</name>
</gene>
<feature type="domain" description="FATC" evidence="29">
    <location>
        <begin position="2911"/>
        <end position="2943"/>
    </location>
</feature>
<evidence type="ECO:0000256" key="7">
    <source>
        <dbReference type="ARBA" id="ARBA00020288"/>
    </source>
</evidence>
<keyword evidence="16" id="KW-0779">Telomere</keyword>
<dbReference type="SMART" id="SM01342">
    <property type="entry name" value="TAN"/>
    <property type="match status" value="1"/>
</dbReference>
<evidence type="ECO:0000256" key="16">
    <source>
        <dbReference type="ARBA" id="ARBA00022895"/>
    </source>
</evidence>
<keyword evidence="12" id="KW-0227">DNA damage</keyword>
<evidence type="ECO:0000259" key="27">
    <source>
        <dbReference type="SMART" id="SM00146"/>
    </source>
</evidence>
<dbReference type="PANTHER" id="PTHR37079:SF4">
    <property type="entry name" value="SERINE_THREONINE-PROTEIN KINASE ATM"/>
    <property type="match status" value="1"/>
</dbReference>
<evidence type="ECO:0000256" key="11">
    <source>
        <dbReference type="ARBA" id="ARBA00022741"/>
    </source>
</evidence>
<dbReference type="GO" id="GO:0035556">
    <property type="term" value="P:intracellular signal transduction"/>
    <property type="evidence" value="ECO:0007669"/>
    <property type="project" value="UniProtKB-ARBA"/>
</dbReference>
<feature type="region of interest" description="Disordered" evidence="26">
    <location>
        <begin position="199"/>
        <end position="223"/>
    </location>
</feature>
<dbReference type="GO" id="GO:0006325">
    <property type="term" value="P:chromatin organization"/>
    <property type="evidence" value="ECO:0007669"/>
    <property type="project" value="UniProtKB-KW"/>
</dbReference>
<evidence type="ECO:0000256" key="13">
    <source>
        <dbReference type="ARBA" id="ARBA00022777"/>
    </source>
</evidence>
<name>A0A8A3PQH7_9HELO</name>
<dbReference type="SUPFAM" id="SSF48371">
    <property type="entry name" value="ARM repeat"/>
    <property type="match status" value="2"/>
</dbReference>
<evidence type="ECO:0000256" key="4">
    <source>
        <dbReference type="ARBA" id="ARBA00011370"/>
    </source>
</evidence>
<evidence type="ECO:0000256" key="14">
    <source>
        <dbReference type="ARBA" id="ARBA00022840"/>
    </source>
</evidence>
<dbReference type="Pfam" id="PF02260">
    <property type="entry name" value="FATC"/>
    <property type="match status" value="1"/>
</dbReference>
<proteinExistence type="inferred from homology"/>
<dbReference type="FunFam" id="3.30.1010.10:FF:000019">
    <property type="entry name" value="Serine/threonine-protein kinase Tel1"/>
    <property type="match status" value="1"/>
</dbReference>
<dbReference type="GO" id="GO:0006281">
    <property type="term" value="P:DNA repair"/>
    <property type="evidence" value="ECO:0007669"/>
    <property type="project" value="InterPro"/>
</dbReference>
<comment type="subcellular location">
    <subcellularLocation>
        <location evidence="2">Chromosome</location>
        <location evidence="2">Telomere</location>
    </subcellularLocation>
    <subcellularLocation>
        <location evidence="1">Nucleus</location>
    </subcellularLocation>
</comment>
<dbReference type="InterPro" id="IPR011009">
    <property type="entry name" value="Kinase-like_dom_sf"/>
</dbReference>
<dbReference type="SMART" id="SM00146">
    <property type="entry name" value="PI3Kc"/>
    <property type="match status" value="1"/>
</dbReference>
<comment type="similarity">
    <text evidence="3">Belongs to the PI3/PI4-kinase family. ATM subfamily.</text>
</comment>
<feature type="compositionally biased region" description="Low complexity" evidence="26">
    <location>
        <begin position="203"/>
        <end position="213"/>
    </location>
</feature>